<evidence type="ECO:0000313" key="3">
    <source>
        <dbReference type="Proteomes" id="UP000811619"/>
    </source>
</evidence>
<dbReference type="InterPro" id="IPR036322">
    <property type="entry name" value="WD40_repeat_dom_sf"/>
</dbReference>
<comment type="caution">
    <text evidence="2">The sequence shown here is derived from an EMBL/GenBank/DDBJ whole genome shotgun (WGS) entry which is preliminary data.</text>
</comment>
<reference evidence="2" key="1">
    <citation type="journal article" date="2020" name="bioRxiv">
        <title>Whole genome comparisons of ergot fungi reveals the divergence and evolution of species within the genus Claviceps are the result of varying mechanisms driving genome evolution and host range expansion.</title>
        <authorList>
            <person name="Wyka S.A."/>
            <person name="Mondo S.J."/>
            <person name="Liu M."/>
            <person name="Dettman J."/>
            <person name="Nalam V."/>
            <person name="Broders K.D."/>
        </authorList>
    </citation>
    <scope>NUCLEOTIDE SEQUENCE</scope>
    <source>
        <strain evidence="2">CCC 489</strain>
    </source>
</reference>
<accession>A0A8K0NG47</accession>
<feature type="region of interest" description="Disordered" evidence="1">
    <location>
        <begin position="1"/>
        <end position="24"/>
    </location>
</feature>
<dbReference type="AlphaFoldDB" id="A0A8K0NG47"/>
<name>A0A8K0NG47_9HYPO</name>
<sequence>MKHESSASKQGADQVVRHSQEDQQDDACVARLPTMELLAQYSVARPVAAARAETTPASHVFYSSAQWTADGTTILATSSDYAVSSFVLPADLLQPDSPGRPLQPQATTKLPEPTQTLAPAPFFSLAEAASQTFLVGARDHPLHLYHAFPQGPSPASSGLGSDSSGLIAQYKLMRHETEQYITPASLVWSFPGTHFICGSANRIDYFDVSRHGSDGPVLTVPTIPSKRHISKGHGVGMKGTVSALAVSPSGSQADSLVAAGTRTRWMGLYDLHRSAGAVANWQILQTDIPGPAGTASGHGIVQVVWSPCGRYLIINERRSNGLLVYDIRGSGKLLGVLTGRPANTQQKLTCDVFQSHDASSDVGFEVWAGAQDGSVMVWENVGFRAAEIDPSWTWKPHSSPVCSTILHPCGSVAATCSGGWDHPLIDDDESEASLGNIHRGQTYRVKEESSLKLWSLQNADPDSNEII</sequence>
<dbReference type="SUPFAM" id="SSF50978">
    <property type="entry name" value="WD40 repeat-like"/>
    <property type="match status" value="1"/>
</dbReference>
<protein>
    <submittedName>
        <fullName evidence="2">Uncharacterized protein</fullName>
    </submittedName>
</protein>
<evidence type="ECO:0000256" key="1">
    <source>
        <dbReference type="SAM" id="MobiDB-lite"/>
    </source>
</evidence>
<gene>
    <name evidence="2" type="ORF">E4U42_007552</name>
</gene>
<dbReference type="InterPro" id="IPR051150">
    <property type="entry name" value="SWT21/TCAB1_mRNA_Telomere"/>
</dbReference>
<dbReference type="EMBL" id="SRPY01000872">
    <property type="protein sequence ID" value="KAG5916688.1"/>
    <property type="molecule type" value="Genomic_DNA"/>
</dbReference>
<dbReference type="PANTHER" id="PTHR13211:SF0">
    <property type="entry name" value="TELOMERASE CAJAL BODY PROTEIN 1"/>
    <property type="match status" value="1"/>
</dbReference>
<keyword evidence="3" id="KW-1185">Reference proteome</keyword>
<dbReference type="OrthoDB" id="239865at2759"/>
<dbReference type="InterPro" id="IPR015943">
    <property type="entry name" value="WD40/YVTN_repeat-like_dom_sf"/>
</dbReference>
<dbReference type="PANTHER" id="PTHR13211">
    <property type="entry name" value="TELOMERASE CAJAL BODY PROTEIN 1"/>
    <property type="match status" value="1"/>
</dbReference>
<proteinExistence type="predicted"/>
<dbReference type="Gene3D" id="2.130.10.10">
    <property type="entry name" value="YVTN repeat-like/Quinoprotein amine dehydrogenase"/>
    <property type="match status" value="1"/>
</dbReference>
<evidence type="ECO:0000313" key="2">
    <source>
        <dbReference type="EMBL" id="KAG5916688.1"/>
    </source>
</evidence>
<organism evidence="2 3">
    <name type="scientific">Claviceps africana</name>
    <dbReference type="NCBI Taxonomy" id="83212"/>
    <lineage>
        <taxon>Eukaryota</taxon>
        <taxon>Fungi</taxon>
        <taxon>Dikarya</taxon>
        <taxon>Ascomycota</taxon>
        <taxon>Pezizomycotina</taxon>
        <taxon>Sordariomycetes</taxon>
        <taxon>Hypocreomycetidae</taxon>
        <taxon>Hypocreales</taxon>
        <taxon>Clavicipitaceae</taxon>
        <taxon>Claviceps</taxon>
    </lineage>
</organism>
<dbReference type="Proteomes" id="UP000811619">
    <property type="component" value="Unassembled WGS sequence"/>
</dbReference>